<organism evidence="10">
    <name type="scientific">Haptolina brevifila</name>
    <dbReference type="NCBI Taxonomy" id="156173"/>
    <lineage>
        <taxon>Eukaryota</taxon>
        <taxon>Haptista</taxon>
        <taxon>Haptophyta</taxon>
        <taxon>Prymnesiophyceae</taxon>
        <taxon>Prymnesiales</taxon>
        <taxon>Prymnesiaceae</taxon>
        <taxon>Haptolina</taxon>
    </lineage>
</organism>
<evidence type="ECO:0000256" key="1">
    <source>
        <dbReference type="ARBA" id="ARBA00007733"/>
    </source>
</evidence>
<dbReference type="Gene3D" id="3.40.50.10050">
    <property type="entry name" value="Translation initiation factor IF- 2, domain 3"/>
    <property type="match status" value="1"/>
</dbReference>
<proteinExistence type="inferred from homology"/>
<dbReference type="CDD" id="cd01887">
    <property type="entry name" value="IF2_eIF5B"/>
    <property type="match status" value="1"/>
</dbReference>
<dbReference type="SUPFAM" id="SSF52540">
    <property type="entry name" value="P-loop containing nucleoside triphosphate hydrolases"/>
    <property type="match status" value="1"/>
</dbReference>
<keyword evidence="4" id="KW-0648">Protein biosynthesis</keyword>
<dbReference type="InterPro" id="IPR000795">
    <property type="entry name" value="T_Tr_GTP-bd_dom"/>
</dbReference>
<name>A0A7S2HRE2_9EUKA</name>
<comment type="function">
    <text evidence="6">One of the essential components for the initiation of protein synthesis. Protects formylmethionyl-tRNA from spontaneous hydrolysis and promotes its binding to the 30S ribosomal subunits. Also involved in the hydrolysis of GTP during the formation of the 70S ribosomal complex.</text>
</comment>
<dbReference type="CDD" id="cd03702">
    <property type="entry name" value="IF2_mtIF2_II"/>
    <property type="match status" value="1"/>
</dbReference>
<feature type="compositionally biased region" description="Basic and acidic residues" evidence="8">
    <location>
        <begin position="112"/>
        <end position="143"/>
    </location>
</feature>
<evidence type="ECO:0000256" key="3">
    <source>
        <dbReference type="ARBA" id="ARBA00022741"/>
    </source>
</evidence>
<dbReference type="FunFam" id="3.40.50.10050:FF:000001">
    <property type="entry name" value="Translation initiation factor IF-2"/>
    <property type="match status" value="1"/>
</dbReference>
<dbReference type="Pfam" id="PF04760">
    <property type="entry name" value="IF2_N"/>
    <property type="match status" value="1"/>
</dbReference>
<dbReference type="FunFam" id="2.40.30.10:FF:000007">
    <property type="entry name" value="Translation initiation factor IF-2"/>
    <property type="match status" value="1"/>
</dbReference>
<dbReference type="NCBIfam" id="TIGR00231">
    <property type="entry name" value="small_GTP"/>
    <property type="match status" value="1"/>
</dbReference>
<evidence type="ECO:0000256" key="8">
    <source>
        <dbReference type="SAM" id="MobiDB-lite"/>
    </source>
</evidence>
<dbReference type="PROSITE" id="PS51722">
    <property type="entry name" value="G_TR_2"/>
    <property type="match status" value="1"/>
</dbReference>
<protein>
    <recommendedName>
        <fullName evidence="7">Translation initiation factor IF-2, chloroplastic</fullName>
    </recommendedName>
</protein>
<evidence type="ECO:0000259" key="9">
    <source>
        <dbReference type="PROSITE" id="PS51722"/>
    </source>
</evidence>
<feature type="region of interest" description="Disordered" evidence="8">
    <location>
        <begin position="11"/>
        <end position="176"/>
    </location>
</feature>
<dbReference type="InterPro" id="IPR009000">
    <property type="entry name" value="Transl_B-barrel_sf"/>
</dbReference>
<comment type="similarity">
    <text evidence="1">Belongs to the TRAFAC class translation factor GTPase superfamily. Classic translation factor GTPase family. IF-2 subfamily.</text>
</comment>
<keyword evidence="2" id="KW-0396">Initiation factor</keyword>
<feature type="compositionally biased region" description="Basic residues" evidence="8">
    <location>
        <begin position="152"/>
        <end position="163"/>
    </location>
</feature>
<dbReference type="NCBIfam" id="TIGR00487">
    <property type="entry name" value="IF-2"/>
    <property type="match status" value="1"/>
</dbReference>
<dbReference type="SUPFAM" id="SSF52156">
    <property type="entry name" value="Initiation factor IF2/eIF5b, domain 3"/>
    <property type="match status" value="1"/>
</dbReference>
<dbReference type="FunFam" id="2.40.30.10:FF:000008">
    <property type="entry name" value="Translation initiation factor IF-2"/>
    <property type="match status" value="1"/>
</dbReference>
<dbReference type="Pfam" id="PF11987">
    <property type="entry name" value="IF-2"/>
    <property type="match status" value="1"/>
</dbReference>
<dbReference type="InterPro" id="IPR053905">
    <property type="entry name" value="EF-G-like_DII"/>
</dbReference>
<evidence type="ECO:0000256" key="7">
    <source>
        <dbReference type="ARBA" id="ARBA00044105"/>
    </source>
</evidence>
<dbReference type="GO" id="GO:0003743">
    <property type="term" value="F:translation initiation factor activity"/>
    <property type="evidence" value="ECO:0007669"/>
    <property type="project" value="UniProtKB-KW"/>
</dbReference>
<dbReference type="Pfam" id="PF22042">
    <property type="entry name" value="EF-G_D2"/>
    <property type="match status" value="1"/>
</dbReference>
<dbReference type="InterPro" id="IPR027417">
    <property type="entry name" value="P-loop_NTPase"/>
</dbReference>
<accession>A0A7S2HRE2</accession>
<evidence type="ECO:0000256" key="6">
    <source>
        <dbReference type="ARBA" id="ARBA00025162"/>
    </source>
</evidence>
<dbReference type="InterPro" id="IPR005225">
    <property type="entry name" value="Small_GTP-bd"/>
</dbReference>
<keyword evidence="5" id="KW-0342">GTP-binding</keyword>
<evidence type="ECO:0000313" key="10">
    <source>
        <dbReference type="EMBL" id="CAD9498351.1"/>
    </source>
</evidence>
<dbReference type="AlphaFoldDB" id="A0A7S2HRE2"/>
<dbReference type="InterPro" id="IPR036925">
    <property type="entry name" value="TIF_IF2_dom3_sf"/>
</dbReference>
<dbReference type="GO" id="GO:0005737">
    <property type="term" value="C:cytoplasm"/>
    <property type="evidence" value="ECO:0007669"/>
    <property type="project" value="TreeGrafter"/>
</dbReference>
<dbReference type="GO" id="GO:0003924">
    <property type="term" value="F:GTPase activity"/>
    <property type="evidence" value="ECO:0007669"/>
    <property type="project" value="InterPro"/>
</dbReference>
<dbReference type="PANTHER" id="PTHR43381:SF5">
    <property type="entry name" value="TR-TYPE G DOMAIN-CONTAINING PROTEIN"/>
    <property type="match status" value="1"/>
</dbReference>
<evidence type="ECO:0000256" key="2">
    <source>
        <dbReference type="ARBA" id="ARBA00022540"/>
    </source>
</evidence>
<feature type="compositionally biased region" description="Basic and acidic residues" evidence="8">
    <location>
        <begin position="57"/>
        <end position="74"/>
    </location>
</feature>
<dbReference type="Gene3D" id="3.40.50.300">
    <property type="entry name" value="P-loop containing nucleotide triphosphate hydrolases"/>
    <property type="match status" value="1"/>
</dbReference>
<feature type="compositionally biased region" description="Low complexity" evidence="8">
    <location>
        <begin position="47"/>
        <end position="56"/>
    </location>
</feature>
<dbReference type="FunFam" id="3.40.50.300:FF:000019">
    <property type="entry name" value="Translation initiation factor IF-2"/>
    <property type="match status" value="1"/>
</dbReference>
<reference evidence="10" key="1">
    <citation type="submission" date="2021-01" db="EMBL/GenBank/DDBJ databases">
        <authorList>
            <person name="Corre E."/>
            <person name="Pelletier E."/>
            <person name="Niang G."/>
            <person name="Scheremetjew M."/>
            <person name="Finn R."/>
            <person name="Kale V."/>
            <person name="Holt S."/>
            <person name="Cochrane G."/>
            <person name="Meng A."/>
            <person name="Brown T."/>
            <person name="Cohen L."/>
        </authorList>
    </citation>
    <scope>NUCLEOTIDE SEQUENCE</scope>
    <source>
        <strain evidence="10">UTEX LB 985</strain>
    </source>
</reference>
<dbReference type="CDD" id="cd03692">
    <property type="entry name" value="mtIF2_IVc"/>
    <property type="match status" value="1"/>
</dbReference>
<gene>
    <name evidence="10" type="ORF">CBRE1094_LOCUS28617</name>
</gene>
<evidence type="ECO:0000256" key="5">
    <source>
        <dbReference type="ARBA" id="ARBA00023134"/>
    </source>
</evidence>
<dbReference type="Pfam" id="PF00009">
    <property type="entry name" value="GTP_EFTU"/>
    <property type="match status" value="1"/>
</dbReference>
<dbReference type="InterPro" id="IPR015760">
    <property type="entry name" value="TIF_IF2"/>
</dbReference>
<dbReference type="Gene3D" id="2.40.30.10">
    <property type="entry name" value="Translation factors"/>
    <property type="match status" value="2"/>
</dbReference>
<dbReference type="PRINTS" id="PR00315">
    <property type="entry name" value="ELONGATNFCT"/>
</dbReference>
<dbReference type="PANTHER" id="PTHR43381">
    <property type="entry name" value="TRANSLATION INITIATION FACTOR IF-2-RELATED"/>
    <property type="match status" value="1"/>
</dbReference>
<dbReference type="GO" id="GO:0005525">
    <property type="term" value="F:GTP binding"/>
    <property type="evidence" value="ECO:0007669"/>
    <property type="project" value="UniProtKB-KW"/>
</dbReference>
<sequence>MRARALRVQLTATEALPTEQGNDSGASGRPVFVLTNPKYVQRKKVITQQRPPQQDARPPRQDTRSRDASSRDRSPSGPKVGAKNMDMSSMDGDVEPASGGSGKPTSTRRQTKLPDKKRKDSEGERNPPNKRQERGGRRGRQFDDDNVATARNPRKRAGSKGGKRGTYPPPPPTGPARVVLSEAITVGELASALDVGAAAVVKDLMKMGVLASITQSIDVDTAEKIALGFGAEVIKGADEDAAAVGALGVIEDEDEDEVLVGRPPVVTIMGHVDHGKTSLLDALREGNTAMGEAGGITQHIGAYSVAFPDSIEVGKNEDGTPGRVTFIDTPGHAAFSEMRSRGANVTDVVILVVAADDGVMEQTVQSINAARAAEVPMIVALTKSDKEGADIQKVKLQLLEKEVVLEEFGGDVLSAQVSAKTGDGLAALMEQIALQADMLDLKANPERSAQGSVIEARQVQGQGAVATVLVQRGTLRQTDIVVVGAQWGRVRRLSNDKGETVDEAKPSEVVELVGLSGLPEAGDALTVVPDDARAREVAETRQRLLREKRSSSLFASRSSLEQQLFLGGLSDGELPTKLLDFIVKSDVQGSAEALSSALSDLSAADDKLQVKTRVLRYGAGAITNEDIMLASVSNAVVIGFNSAASAQQRDEAFKAGVAIKEFNVVYDALDDVRAMMASLIRPPPSKQLGALIGNLDVQQLFKVGSIGKVAGCKVINGLIKVGCNIRILRGNLIVYEGKLQSLRSGKEIVESVEAPNECGISFEDFQTMEPTDRVEAYAARETVDDEDD</sequence>
<dbReference type="EMBL" id="HBGU01052431">
    <property type="protein sequence ID" value="CAD9498351.1"/>
    <property type="molecule type" value="Transcribed_RNA"/>
</dbReference>
<evidence type="ECO:0000256" key="4">
    <source>
        <dbReference type="ARBA" id="ARBA00022917"/>
    </source>
</evidence>
<dbReference type="SUPFAM" id="SSF50447">
    <property type="entry name" value="Translation proteins"/>
    <property type="match status" value="2"/>
</dbReference>
<dbReference type="InterPro" id="IPR006847">
    <property type="entry name" value="IF2_N"/>
</dbReference>
<dbReference type="InterPro" id="IPR000178">
    <property type="entry name" value="TF_IF2_bacterial-like"/>
</dbReference>
<feature type="domain" description="Tr-type G" evidence="9">
    <location>
        <begin position="261"/>
        <end position="442"/>
    </location>
</feature>
<keyword evidence="3" id="KW-0547">Nucleotide-binding</keyword>
<dbReference type="InterPro" id="IPR023115">
    <property type="entry name" value="TIF_IF2_dom3"/>
</dbReference>
<dbReference type="HAMAP" id="MF_00100_B">
    <property type="entry name" value="IF_2_B"/>
    <property type="match status" value="1"/>
</dbReference>
<dbReference type="InterPro" id="IPR044145">
    <property type="entry name" value="IF2_II"/>
</dbReference>